<accession>A0A2Z7AUS8</accession>
<evidence type="ECO:0000313" key="1">
    <source>
        <dbReference type="EMBL" id="KZV24630.1"/>
    </source>
</evidence>
<proteinExistence type="predicted"/>
<organism evidence="1 2">
    <name type="scientific">Dorcoceras hygrometricum</name>
    <dbReference type="NCBI Taxonomy" id="472368"/>
    <lineage>
        <taxon>Eukaryota</taxon>
        <taxon>Viridiplantae</taxon>
        <taxon>Streptophyta</taxon>
        <taxon>Embryophyta</taxon>
        <taxon>Tracheophyta</taxon>
        <taxon>Spermatophyta</taxon>
        <taxon>Magnoliopsida</taxon>
        <taxon>eudicotyledons</taxon>
        <taxon>Gunneridae</taxon>
        <taxon>Pentapetalae</taxon>
        <taxon>asterids</taxon>
        <taxon>lamiids</taxon>
        <taxon>Lamiales</taxon>
        <taxon>Gesneriaceae</taxon>
        <taxon>Didymocarpoideae</taxon>
        <taxon>Trichosporeae</taxon>
        <taxon>Loxocarpinae</taxon>
        <taxon>Dorcoceras</taxon>
    </lineage>
</organism>
<dbReference type="EMBL" id="KV012566">
    <property type="protein sequence ID" value="KZV24630.1"/>
    <property type="molecule type" value="Genomic_DNA"/>
</dbReference>
<protein>
    <submittedName>
        <fullName evidence="1">Uncharacterized protein</fullName>
    </submittedName>
</protein>
<evidence type="ECO:0000313" key="2">
    <source>
        <dbReference type="Proteomes" id="UP000250235"/>
    </source>
</evidence>
<dbReference type="AlphaFoldDB" id="A0A2Z7AUS8"/>
<keyword evidence="2" id="KW-1185">Reference proteome</keyword>
<gene>
    <name evidence="1" type="ORF">F511_37151</name>
</gene>
<reference evidence="1 2" key="1">
    <citation type="journal article" date="2015" name="Proc. Natl. Acad. Sci. U.S.A.">
        <title>The resurrection genome of Boea hygrometrica: A blueprint for survival of dehydration.</title>
        <authorList>
            <person name="Xiao L."/>
            <person name="Yang G."/>
            <person name="Zhang L."/>
            <person name="Yang X."/>
            <person name="Zhao S."/>
            <person name="Ji Z."/>
            <person name="Zhou Q."/>
            <person name="Hu M."/>
            <person name="Wang Y."/>
            <person name="Chen M."/>
            <person name="Xu Y."/>
            <person name="Jin H."/>
            <person name="Xiao X."/>
            <person name="Hu G."/>
            <person name="Bao F."/>
            <person name="Hu Y."/>
            <person name="Wan P."/>
            <person name="Li L."/>
            <person name="Deng X."/>
            <person name="Kuang T."/>
            <person name="Xiang C."/>
            <person name="Zhu J.K."/>
            <person name="Oliver M.J."/>
            <person name="He Y."/>
        </authorList>
    </citation>
    <scope>NUCLEOTIDE SEQUENCE [LARGE SCALE GENOMIC DNA]</scope>
    <source>
        <strain evidence="2">cv. XS01</strain>
    </source>
</reference>
<name>A0A2Z7AUS8_9LAMI</name>
<dbReference type="Proteomes" id="UP000250235">
    <property type="component" value="Unassembled WGS sequence"/>
</dbReference>
<sequence>MVALDSSCQDRSSYTSRRLWVSSKRITKEATLCSLLEFRPFGFCRSGSSLGKCWFLPCALFRAKFHVRKVSDLVARDRYCGNCSSELRTSGNTVLLISCWVVVSLYEPSG</sequence>